<accession>A0A6G1Q770</accession>
<organism evidence="2 3">
    <name type="scientific">Channa argus</name>
    <name type="common">Northern snakehead</name>
    <name type="synonym">Ophicephalus argus</name>
    <dbReference type="NCBI Taxonomy" id="215402"/>
    <lineage>
        <taxon>Eukaryota</taxon>
        <taxon>Metazoa</taxon>
        <taxon>Chordata</taxon>
        <taxon>Craniata</taxon>
        <taxon>Vertebrata</taxon>
        <taxon>Euteleostomi</taxon>
        <taxon>Actinopterygii</taxon>
        <taxon>Neopterygii</taxon>
        <taxon>Teleostei</taxon>
        <taxon>Neoteleostei</taxon>
        <taxon>Acanthomorphata</taxon>
        <taxon>Anabantaria</taxon>
        <taxon>Anabantiformes</taxon>
        <taxon>Channoidei</taxon>
        <taxon>Channidae</taxon>
        <taxon>Channa</taxon>
    </lineage>
</organism>
<evidence type="ECO:0000313" key="3">
    <source>
        <dbReference type="Proteomes" id="UP000503349"/>
    </source>
</evidence>
<dbReference type="PANTHER" id="PTHR14944:SF3">
    <property type="entry name" value="SI:CH73-71D17.2"/>
    <property type="match status" value="1"/>
</dbReference>
<reference evidence="3" key="2">
    <citation type="submission" date="2019-02" db="EMBL/GenBank/DDBJ databases">
        <title>Opniocepnalus argus Var Kimnra genome.</title>
        <authorList>
            <person name="Zhou C."/>
            <person name="Xiao S."/>
        </authorList>
    </citation>
    <scope>NUCLEOTIDE SEQUENCE [LARGE SCALE GENOMIC DNA]</scope>
</reference>
<proteinExistence type="predicted"/>
<dbReference type="GO" id="GO:0003697">
    <property type="term" value="F:single-stranded DNA binding"/>
    <property type="evidence" value="ECO:0007669"/>
    <property type="project" value="InterPro"/>
</dbReference>
<evidence type="ECO:0000256" key="1">
    <source>
        <dbReference type="SAM" id="MobiDB-lite"/>
    </source>
</evidence>
<dbReference type="Gene3D" id="2.40.50.140">
    <property type="entry name" value="Nucleic acid-binding proteins"/>
    <property type="match status" value="1"/>
</dbReference>
<dbReference type="Pfam" id="PF17659">
    <property type="entry name" value="RADX"/>
    <property type="match status" value="1"/>
</dbReference>
<feature type="compositionally biased region" description="Low complexity" evidence="1">
    <location>
        <begin position="535"/>
        <end position="545"/>
    </location>
</feature>
<dbReference type="Proteomes" id="UP000503349">
    <property type="component" value="Chromosome 13"/>
</dbReference>
<feature type="compositionally biased region" description="Low complexity" evidence="1">
    <location>
        <begin position="491"/>
        <end position="501"/>
    </location>
</feature>
<feature type="region of interest" description="Disordered" evidence="1">
    <location>
        <begin position="82"/>
        <end position="110"/>
    </location>
</feature>
<dbReference type="PANTHER" id="PTHR14944">
    <property type="entry name" value="RPA-RELATED PROTEIN RADX"/>
    <property type="match status" value="1"/>
</dbReference>
<dbReference type="AlphaFoldDB" id="A0A6G1Q770"/>
<dbReference type="EMBL" id="CM015724">
    <property type="protein sequence ID" value="KAF3698357.1"/>
    <property type="molecule type" value="Genomic_DNA"/>
</dbReference>
<sequence length="764" mass="85068">MKAQLPACPGARGETNSYKLASVEVEDRHSAAGEDGGANVGWESLPWFGSSEPADCRGSLVPLRANRSVFLPLWNNVDYSGDVWRETPPTDEEQENDEEEQEEDEGQRPAVTVSELRDSFLSNYRGVARGVVRHLLIVRIINKSHLMFYGRTDRNCECPYKAILEVCDWTGSVCVVLWNSVCVSWYRCLKPGDIISLRCYRVKKGYQADLDDIEISVNSRNPAARISVLPESSVSPEYLPPAPTYNFHNSKELLDYSHGAVSDVIGLLTFSGRPERIRSKDGRGTEFLEYHWLRLEDGSCDQPIMVKLFSTSQPETHLKLYPLSVVVCTRLKMVKAADTTGAGSYLTNTTFTQVYCTGHHSEMKYRKLQPVRQFLQWLRSQNDREVLSRAVIGGSFVYPPPPVSMETYMKSRRGEPGFLRGVELQREVERLCYREQRTFCIQATVTMVVYSRIGEEDRCLSWTDQASYLSSFSPCFSKTSPHPSPSPSSPSSPSLSRLPSTPRSFGLSLSTTFLSPLSFIPPSFRPLSCSSSSLPTSPSSAVSPLTPRPLTPRPLHSGAGRTSCKRKQLLMDQTPKKRLPSFTLQPEQKNNTEILFDAAMEFLDDTNTLEDDDDETSTFVTAPLLPDFVPIAAETLPMRYDHTCKEEQIAAVAMGGRLTPVRFDCTLADYYTLRLRALSDGVEVDVVFLPHSSPSSPVLHHSNTWTSILSHGAFSSHAPPPSPADLVAMAPQLTNNKLVCVLEACHLGGGRTELILSRAFHLSN</sequence>
<feature type="compositionally biased region" description="Acidic residues" evidence="1">
    <location>
        <begin position="89"/>
        <end position="105"/>
    </location>
</feature>
<protein>
    <submittedName>
        <fullName evidence="2">RPA-related protein RADX</fullName>
    </submittedName>
</protein>
<gene>
    <name evidence="2" type="ORF">EXN66_Car014038</name>
</gene>
<keyword evidence="3" id="KW-1185">Reference proteome</keyword>
<feature type="region of interest" description="Disordered" evidence="1">
    <location>
        <begin position="535"/>
        <end position="562"/>
    </location>
</feature>
<dbReference type="InterPro" id="IPR040893">
    <property type="entry name" value="RADX"/>
</dbReference>
<dbReference type="InterPro" id="IPR012340">
    <property type="entry name" value="NA-bd_OB-fold"/>
</dbReference>
<evidence type="ECO:0000313" key="2">
    <source>
        <dbReference type="EMBL" id="KAF3698357.1"/>
    </source>
</evidence>
<feature type="region of interest" description="Disordered" evidence="1">
    <location>
        <begin position="479"/>
        <end position="501"/>
    </location>
</feature>
<reference evidence="2 3" key="1">
    <citation type="submission" date="2019-02" db="EMBL/GenBank/DDBJ databases">
        <title>Opniocepnalus argus genome.</title>
        <authorList>
            <person name="Zhou C."/>
            <person name="Xiao S."/>
        </authorList>
    </citation>
    <scope>NUCLEOTIDE SEQUENCE [LARGE SCALE GENOMIC DNA]</scope>
    <source>
        <strain evidence="2">OARG1902GOOAL</strain>
        <tissue evidence="2">Muscle</tissue>
    </source>
</reference>
<name>A0A6G1Q770_CHAAH</name>
<dbReference type="SUPFAM" id="SSF50249">
    <property type="entry name" value="Nucleic acid-binding proteins"/>
    <property type="match status" value="1"/>
</dbReference>